<organism evidence="2 3">
    <name type="scientific">Liparis tanakae</name>
    <name type="common">Tanaka's snailfish</name>
    <dbReference type="NCBI Taxonomy" id="230148"/>
    <lineage>
        <taxon>Eukaryota</taxon>
        <taxon>Metazoa</taxon>
        <taxon>Chordata</taxon>
        <taxon>Craniata</taxon>
        <taxon>Vertebrata</taxon>
        <taxon>Euteleostomi</taxon>
        <taxon>Actinopterygii</taxon>
        <taxon>Neopterygii</taxon>
        <taxon>Teleostei</taxon>
        <taxon>Neoteleostei</taxon>
        <taxon>Acanthomorphata</taxon>
        <taxon>Eupercaria</taxon>
        <taxon>Perciformes</taxon>
        <taxon>Cottioidei</taxon>
        <taxon>Cottales</taxon>
        <taxon>Liparidae</taxon>
        <taxon>Liparis</taxon>
    </lineage>
</organism>
<evidence type="ECO:0000256" key="1">
    <source>
        <dbReference type="SAM" id="MobiDB-lite"/>
    </source>
</evidence>
<dbReference type="SUPFAM" id="SSF54928">
    <property type="entry name" value="RNA-binding domain, RBD"/>
    <property type="match status" value="1"/>
</dbReference>
<accession>A0A4Z2FGW0</accession>
<sequence>MCDGSFRPPLDDSQGRFSGNSSSQIRPWRLAAHRQTDSPVTNETDNAEHGTGSERGLGGQFNENDDDTIQSGPRCDDGGYGFVDFDSPAAAQKAVSSLKATGVQAQMAKVTPPQDPAVRLTTG</sequence>
<gene>
    <name evidence="2" type="primary">RBMS1_3</name>
    <name evidence="2" type="ORF">EYF80_049400</name>
</gene>
<dbReference type="GO" id="GO:0003676">
    <property type="term" value="F:nucleic acid binding"/>
    <property type="evidence" value="ECO:0007669"/>
    <property type="project" value="InterPro"/>
</dbReference>
<keyword evidence="3" id="KW-1185">Reference proteome</keyword>
<evidence type="ECO:0000313" key="2">
    <source>
        <dbReference type="EMBL" id="TNN40436.1"/>
    </source>
</evidence>
<dbReference type="InterPro" id="IPR012677">
    <property type="entry name" value="Nucleotide-bd_a/b_plait_sf"/>
</dbReference>
<proteinExistence type="predicted"/>
<feature type="region of interest" description="Disordered" evidence="1">
    <location>
        <begin position="1"/>
        <end position="80"/>
    </location>
</feature>
<dbReference type="Proteomes" id="UP000314294">
    <property type="component" value="Unassembled WGS sequence"/>
</dbReference>
<reference evidence="2 3" key="1">
    <citation type="submission" date="2019-03" db="EMBL/GenBank/DDBJ databases">
        <title>First draft genome of Liparis tanakae, snailfish: a comprehensive survey of snailfish specific genes.</title>
        <authorList>
            <person name="Kim W."/>
            <person name="Song I."/>
            <person name="Jeong J.-H."/>
            <person name="Kim D."/>
            <person name="Kim S."/>
            <person name="Ryu S."/>
            <person name="Song J.Y."/>
            <person name="Lee S.K."/>
        </authorList>
    </citation>
    <scope>NUCLEOTIDE SEQUENCE [LARGE SCALE GENOMIC DNA]</scope>
    <source>
        <tissue evidence="2">Muscle</tissue>
    </source>
</reference>
<evidence type="ECO:0000313" key="3">
    <source>
        <dbReference type="Proteomes" id="UP000314294"/>
    </source>
</evidence>
<dbReference type="AlphaFoldDB" id="A0A4Z2FGW0"/>
<name>A0A4Z2FGW0_9TELE</name>
<comment type="caution">
    <text evidence="2">The sequence shown here is derived from an EMBL/GenBank/DDBJ whole genome shotgun (WGS) entry which is preliminary data.</text>
</comment>
<feature type="compositionally biased region" description="Polar residues" evidence="1">
    <location>
        <begin position="15"/>
        <end position="25"/>
    </location>
</feature>
<dbReference type="InterPro" id="IPR035979">
    <property type="entry name" value="RBD_domain_sf"/>
</dbReference>
<protein>
    <submittedName>
        <fullName evidence="2">RNA-binding motif, single-stranded-interacting protein 1</fullName>
    </submittedName>
</protein>
<dbReference type="OrthoDB" id="271725at2759"/>
<dbReference type="Gene3D" id="3.30.70.330">
    <property type="match status" value="1"/>
</dbReference>
<dbReference type="EMBL" id="SRLO01001190">
    <property type="protein sequence ID" value="TNN40436.1"/>
    <property type="molecule type" value="Genomic_DNA"/>
</dbReference>